<evidence type="ECO:0000313" key="1">
    <source>
        <dbReference type="EMBL" id="KAF2274192.1"/>
    </source>
</evidence>
<evidence type="ECO:0008006" key="3">
    <source>
        <dbReference type="Google" id="ProtNLM"/>
    </source>
</evidence>
<accession>A0A6A6JCN6</accession>
<protein>
    <recommendedName>
        <fullName evidence="3">2,3-diketo-5-methylthio-1-phosphopentane phosphatase</fullName>
    </recommendedName>
</protein>
<dbReference type="OrthoDB" id="272500at2759"/>
<dbReference type="InterPro" id="IPR023214">
    <property type="entry name" value="HAD_sf"/>
</dbReference>
<proteinExistence type="predicted"/>
<dbReference type="SUPFAM" id="SSF56784">
    <property type="entry name" value="HAD-like"/>
    <property type="match status" value="1"/>
</dbReference>
<dbReference type="Pfam" id="PF00702">
    <property type="entry name" value="Hydrolase"/>
    <property type="match status" value="1"/>
</dbReference>
<dbReference type="PANTHER" id="PTHR20371">
    <property type="entry name" value="ENOLASE-PHOSPHATASE E1"/>
    <property type="match status" value="1"/>
</dbReference>
<dbReference type="RefSeq" id="XP_033651731.1">
    <property type="nucleotide sequence ID" value="XM_033795828.1"/>
</dbReference>
<gene>
    <name evidence="1" type="ORF">EI97DRAFT_381966</name>
</gene>
<dbReference type="GO" id="GO:0043874">
    <property type="term" value="F:acireductone synthase activity"/>
    <property type="evidence" value="ECO:0007669"/>
    <property type="project" value="TreeGrafter"/>
</dbReference>
<sequence length="149" mass="16198">GHLWRHGYTTGALTTPLFPDVIPSLEKWKSQSGKSLAIFSSGSVNAQLQFFTYVKPENGSTRDLKPLFTAHFDTVNAGSKMQKGSYERICKELGAGPGKVAFLTDNVLEAVAASDAGVYAILADRPGNAPLTEEDRRRFPVIKSLGELR</sequence>
<dbReference type="GO" id="GO:0019509">
    <property type="term" value="P:L-methionine salvage from methylthioadenosine"/>
    <property type="evidence" value="ECO:0007669"/>
    <property type="project" value="TreeGrafter"/>
</dbReference>
<name>A0A6A6JCN6_WESOR</name>
<keyword evidence="2" id="KW-1185">Reference proteome</keyword>
<dbReference type="EMBL" id="ML986504">
    <property type="protein sequence ID" value="KAF2274192.1"/>
    <property type="molecule type" value="Genomic_DNA"/>
</dbReference>
<dbReference type="Proteomes" id="UP000800097">
    <property type="component" value="Unassembled WGS sequence"/>
</dbReference>
<dbReference type="PANTHER" id="PTHR20371:SF1">
    <property type="entry name" value="ENOLASE-PHOSPHATASE E1"/>
    <property type="match status" value="1"/>
</dbReference>
<dbReference type="GeneID" id="54549003"/>
<reference evidence="1" key="1">
    <citation type="journal article" date="2020" name="Stud. Mycol.">
        <title>101 Dothideomycetes genomes: a test case for predicting lifestyles and emergence of pathogens.</title>
        <authorList>
            <person name="Haridas S."/>
            <person name="Albert R."/>
            <person name="Binder M."/>
            <person name="Bloem J."/>
            <person name="Labutti K."/>
            <person name="Salamov A."/>
            <person name="Andreopoulos B."/>
            <person name="Baker S."/>
            <person name="Barry K."/>
            <person name="Bills G."/>
            <person name="Bluhm B."/>
            <person name="Cannon C."/>
            <person name="Castanera R."/>
            <person name="Culley D."/>
            <person name="Daum C."/>
            <person name="Ezra D."/>
            <person name="Gonzalez J."/>
            <person name="Henrissat B."/>
            <person name="Kuo A."/>
            <person name="Liang C."/>
            <person name="Lipzen A."/>
            <person name="Lutzoni F."/>
            <person name="Magnuson J."/>
            <person name="Mondo S."/>
            <person name="Nolan M."/>
            <person name="Ohm R."/>
            <person name="Pangilinan J."/>
            <person name="Park H.-J."/>
            <person name="Ramirez L."/>
            <person name="Alfaro M."/>
            <person name="Sun H."/>
            <person name="Tritt A."/>
            <person name="Yoshinaga Y."/>
            <person name="Zwiers L.-H."/>
            <person name="Turgeon B."/>
            <person name="Goodwin S."/>
            <person name="Spatafora J."/>
            <person name="Crous P."/>
            <person name="Grigoriev I."/>
        </authorList>
    </citation>
    <scope>NUCLEOTIDE SEQUENCE</scope>
    <source>
        <strain evidence="1">CBS 379.55</strain>
    </source>
</reference>
<dbReference type="AlphaFoldDB" id="A0A6A6JCN6"/>
<evidence type="ECO:0000313" key="2">
    <source>
        <dbReference type="Proteomes" id="UP000800097"/>
    </source>
</evidence>
<dbReference type="Gene3D" id="3.40.50.1000">
    <property type="entry name" value="HAD superfamily/HAD-like"/>
    <property type="match status" value="1"/>
</dbReference>
<feature type="non-terminal residue" evidence="1">
    <location>
        <position position="1"/>
    </location>
</feature>
<organism evidence="1 2">
    <name type="scientific">Westerdykella ornata</name>
    <dbReference type="NCBI Taxonomy" id="318751"/>
    <lineage>
        <taxon>Eukaryota</taxon>
        <taxon>Fungi</taxon>
        <taxon>Dikarya</taxon>
        <taxon>Ascomycota</taxon>
        <taxon>Pezizomycotina</taxon>
        <taxon>Dothideomycetes</taxon>
        <taxon>Pleosporomycetidae</taxon>
        <taxon>Pleosporales</taxon>
        <taxon>Sporormiaceae</taxon>
        <taxon>Westerdykella</taxon>
    </lineage>
</organism>
<dbReference type="InterPro" id="IPR036412">
    <property type="entry name" value="HAD-like_sf"/>
</dbReference>